<sequence length="189" mass="20993">MFFFVVLALIIAITVHEFSHAYAADRLGDPTARYLGRVSLNPLKHLDPIGSLMLLVVGIGWGRPVPFNPDNLANPKRDSAIISFAGPLSNFVLAGVIALVYRLIGLPSLAEFAASAVFYNLMLGVFNLLPFHPLDGFKIVYGLLPFNLAYQWLQMQNYGIYILIFMMFTGTTGRILQPLIYFSFSLLGF</sequence>
<keyword evidence="10 13" id="KW-1133">Transmembrane helix</keyword>
<dbReference type="AlphaFoldDB" id="A0A1F4WKJ8"/>
<comment type="cofactor">
    <cofactor evidence="1">
        <name>Zn(2+)</name>
        <dbReference type="ChEBI" id="CHEBI:29105"/>
    </cofactor>
</comment>
<evidence type="ECO:0000256" key="2">
    <source>
        <dbReference type="ARBA" id="ARBA00004651"/>
    </source>
</evidence>
<evidence type="ECO:0000256" key="3">
    <source>
        <dbReference type="ARBA" id="ARBA00007931"/>
    </source>
</evidence>
<evidence type="ECO:0000256" key="7">
    <source>
        <dbReference type="ARBA" id="ARBA00022723"/>
    </source>
</evidence>
<evidence type="ECO:0000256" key="11">
    <source>
        <dbReference type="ARBA" id="ARBA00023049"/>
    </source>
</evidence>
<protein>
    <recommendedName>
        <fullName evidence="14">Peptidase M50 domain-containing protein</fullName>
    </recommendedName>
</protein>
<comment type="similarity">
    <text evidence="3">Belongs to the peptidase M50B family.</text>
</comment>
<evidence type="ECO:0000256" key="6">
    <source>
        <dbReference type="ARBA" id="ARBA00022692"/>
    </source>
</evidence>
<evidence type="ECO:0000256" key="1">
    <source>
        <dbReference type="ARBA" id="ARBA00001947"/>
    </source>
</evidence>
<keyword evidence="4" id="KW-1003">Cell membrane</keyword>
<keyword evidence="5" id="KW-0645">Protease</keyword>
<keyword evidence="8" id="KW-0378">Hydrolase</keyword>
<keyword evidence="7" id="KW-0479">Metal-binding</keyword>
<keyword evidence="6 13" id="KW-0812">Transmembrane</keyword>
<dbReference type="CDD" id="cd06158">
    <property type="entry name" value="S2P-M50_like_1"/>
    <property type="match status" value="1"/>
</dbReference>
<evidence type="ECO:0000256" key="12">
    <source>
        <dbReference type="ARBA" id="ARBA00023136"/>
    </source>
</evidence>
<dbReference type="GO" id="GO:0006508">
    <property type="term" value="P:proteolysis"/>
    <property type="evidence" value="ECO:0007669"/>
    <property type="project" value="UniProtKB-KW"/>
</dbReference>
<dbReference type="GO" id="GO:0005886">
    <property type="term" value="C:plasma membrane"/>
    <property type="evidence" value="ECO:0007669"/>
    <property type="project" value="UniProtKB-SubCell"/>
</dbReference>
<dbReference type="Pfam" id="PF02163">
    <property type="entry name" value="Peptidase_M50"/>
    <property type="match status" value="1"/>
</dbReference>
<feature type="transmembrane region" description="Helical" evidence="13">
    <location>
        <begin position="49"/>
        <end position="67"/>
    </location>
</feature>
<feature type="transmembrane region" description="Helical" evidence="13">
    <location>
        <begin position="79"/>
        <end position="104"/>
    </location>
</feature>
<evidence type="ECO:0000256" key="5">
    <source>
        <dbReference type="ARBA" id="ARBA00022670"/>
    </source>
</evidence>
<comment type="subcellular location">
    <subcellularLocation>
        <location evidence="2">Cell membrane</location>
        <topology evidence="2">Multi-pass membrane protein</topology>
    </subcellularLocation>
</comment>
<keyword evidence="12 13" id="KW-0472">Membrane</keyword>
<evidence type="ECO:0000256" key="8">
    <source>
        <dbReference type="ARBA" id="ARBA00022801"/>
    </source>
</evidence>
<keyword evidence="9" id="KW-0862">Zinc</keyword>
<feature type="domain" description="Peptidase M50" evidence="14">
    <location>
        <begin position="5"/>
        <end position="101"/>
    </location>
</feature>
<name>A0A1F4WKJ8_UNCKA</name>
<gene>
    <name evidence="15" type="ORF">A2415_00090</name>
</gene>
<comment type="caution">
    <text evidence="15">The sequence shown here is derived from an EMBL/GenBank/DDBJ whole genome shotgun (WGS) entry which is preliminary data.</text>
</comment>
<evidence type="ECO:0000256" key="4">
    <source>
        <dbReference type="ARBA" id="ARBA00022475"/>
    </source>
</evidence>
<organism evidence="15 16">
    <name type="scientific">candidate division WWE3 bacterium RIFOXYC1_FULL_39_7</name>
    <dbReference type="NCBI Taxonomy" id="1802643"/>
    <lineage>
        <taxon>Bacteria</taxon>
        <taxon>Katanobacteria</taxon>
    </lineage>
</organism>
<keyword evidence="11" id="KW-0482">Metalloprotease</keyword>
<evidence type="ECO:0000256" key="10">
    <source>
        <dbReference type="ARBA" id="ARBA00022989"/>
    </source>
</evidence>
<evidence type="ECO:0000313" key="16">
    <source>
        <dbReference type="Proteomes" id="UP000179113"/>
    </source>
</evidence>
<dbReference type="PANTHER" id="PTHR35864">
    <property type="entry name" value="ZINC METALLOPROTEASE MJ0611-RELATED"/>
    <property type="match status" value="1"/>
</dbReference>
<dbReference type="GO" id="GO:0046872">
    <property type="term" value="F:metal ion binding"/>
    <property type="evidence" value="ECO:0007669"/>
    <property type="project" value="UniProtKB-KW"/>
</dbReference>
<feature type="transmembrane region" description="Helical" evidence="13">
    <location>
        <begin position="159"/>
        <end position="184"/>
    </location>
</feature>
<evidence type="ECO:0000256" key="9">
    <source>
        <dbReference type="ARBA" id="ARBA00022833"/>
    </source>
</evidence>
<evidence type="ECO:0000313" key="15">
    <source>
        <dbReference type="EMBL" id="OGC69920.1"/>
    </source>
</evidence>
<evidence type="ECO:0000256" key="13">
    <source>
        <dbReference type="SAM" id="Phobius"/>
    </source>
</evidence>
<dbReference type="EMBL" id="MEWA01000015">
    <property type="protein sequence ID" value="OGC69920.1"/>
    <property type="molecule type" value="Genomic_DNA"/>
</dbReference>
<feature type="transmembrane region" description="Helical" evidence="13">
    <location>
        <begin position="110"/>
        <end position="129"/>
    </location>
</feature>
<reference evidence="15 16" key="1">
    <citation type="journal article" date="2016" name="Nat. Commun.">
        <title>Thousands of microbial genomes shed light on interconnected biogeochemical processes in an aquifer system.</title>
        <authorList>
            <person name="Anantharaman K."/>
            <person name="Brown C.T."/>
            <person name="Hug L.A."/>
            <person name="Sharon I."/>
            <person name="Castelle C.J."/>
            <person name="Probst A.J."/>
            <person name="Thomas B.C."/>
            <person name="Singh A."/>
            <person name="Wilkins M.J."/>
            <person name="Karaoz U."/>
            <person name="Brodie E.L."/>
            <person name="Williams K.H."/>
            <person name="Hubbard S.S."/>
            <person name="Banfield J.F."/>
        </authorList>
    </citation>
    <scope>NUCLEOTIDE SEQUENCE [LARGE SCALE GENOMIC DNA]</scope>
</reference>
<dbReference type="InterPro" id="IPR044537">
    <property type="entry name" value="Rip2-like"/>
</dbReference>
<evidence type="ECO:0000259" key="14">
    <source>
        <dbReference type="Pfam" id="PF02163"/>
    </source>
</evidence>
<dbReference type="Proteomes" id="UP000179113">
    <property type="component" value="Unassembled WGS sequence"/>
</dbReference>
<dbReference type="InterPro" id="IPR052348">
    <property type="entry name" value="Metallopeptidase_M50B"/>
</dbReference>
<dbReference type="GO" id="GO:0008237">
    <property type="term" value="F:metallopeptidase activity"/>
    <property type="evidence" value="ECO:0007669"/>
    <property type="project" value="UniProtKB-KW"/>
</dbReference>
<accession>A0A1F4WKJ8</accession>
<dbReference type="InterPro" id="IPR008915">
    <property type="entry name" value="Peptidase_M50"/>
</dbReference>
<proteinExistence type="inferred from homology"/>
<dbReference type="PANTHER" id="PTHR35864:SF1">
    <property type="entry name" value="ZINC METALLOPROTEASE YWHC-RELATED"/>
    <property type="match status" value="1"/>
</dbReference>